<keyword evidence="3" id="KW-0233">DNA recombination</keyword>
<keyword evidence="2 4" id="KW-0238">DNA-binding</keyword>
<feature type="domain" description="Core-binding (CB)" evidence="6">
    <location>
        <begin position="197"/>
        <end position="278"/>
    </location>
</feature>
<evidence type="ECO:0000256" key="3">
    <source>
        <dbReference type="ARBA" id="ARBA00023172"/>
    </source>
</evidence>
<name>A0A6S5TBW6_PSEPU</name>
<evidence type="ECO:0000259" key="5">
    <source>
        <dbReference type="PROSITE" id="PS51898"/>
    </source>
</evidence>
<evidence type="ECO:0000256" key="2">
    <source>
        <dbReference type="ARBA" id="ARBA00023125"/>
    </source>
</evidence>
<dbReference type="GO" id="GO:0015074">
    <property type="term" value="P:DNA integration"/>
    <property type="evidence" value="ECO:0007669"/>
    <property type="project" value="UniProtKB-KW"/>
</dbReference>
<keyword evidence="1" id="KW-0229">DNA integration</keyword>
<feature type="domain" description="Tyr recombinase" evidence="5">
    <location>
        <begin position="299"/>
        <end position="480"/>
    </location>
</feature>
<reference evidence="7 8" key="1">
    <citation type="submission" date="2019-12" db="EMBL/GenBank/DDBJ databases">
        <title>complete genome sequences of Pseudomonas putida str. WP8-W18-CRE-01 isolated from wastewater treatment plant effluent.</title>
        <authorList>
            <person name="Sekizuka T."/>
            <person name="Itokawa K."/>
            <person name="Yatsu K."/>
            <person name="Inamine Y."/>
            <person name="Kuroda M."/>
        </authorList>
    </citation>
    <scope>NUCLEOTIDE SEQUENCE [LARGE SCALE GENOMIC DNA]</scope>
    <source>
        <strain evidence="7 8">WP8-W18-CRE-01</strain>
    </source>
</reference>
<dbReference type="PROSITE" id="PS51898">
    <property type="entry name" value="TYR_RECOMBINASE"/>
    <property type="match status" value="1"/>
</dbReference>
<dbReference type="InterPro" id="IPR050090">
    <property type="entry name" value="Tyrosine_recombinase_XerCD"/>
</dbReference>
<dbReference type="Pfam" id="PF00589">
    <property type="entry name" value="Phage_integrase"/>
    <property type="match status" value="1"/>
</dbReference>
<evidence type="ECO:0000259" key="6">
    <source>
        <dbReference type="PROSITE" id="PS51900"/>
    </source>
</evidence>
<dbReference type="InterPro" id="IPR011010">
    <property type="entry name" value="DNA_brk_join_enz"/>
</dbReference>
<organism evidence="7 8">
    <name type="scientific">Pseudomonas putida</name>
    <name type="common">Arthrobacter siderocapsulatus</name>
    <dbReference type="NCBI Taxonomy" id="303"/>
    <lineage>
        <taxon>Bacteria</taxon>
        <taxon>Pseudomonadati</taxon>
        <taxon>Pseudomonadota</taxon>
        <taxon>Gammaproteobacteria</taxon>
        <taxon>Pseudomonadales</taxon>
        <taxon>Pseudomonadaceae</taxon>
        <taxon>Pseudomonas</taxon>
    </lineage>
</organism>
<protein>
    <submittedName>
        <fullName evidence="7">Integrase</fullName>
    </submittedName>
</protein>
<proteinExistence type="predicted"/>
<dbReference type="InterPro" id="IPR010998">
    <property type="entry name" value="Integrase_recombinase_N"/>
</dbReference>
<dbReference type="EMBL" id="AP022227">
    <property type="protein sequence ID" value="BBT40721.1"/>
    <property type="molecule type" value="Genomic_DNA"/>
</dbReference>
<sequence length="483" mass="52250">MGLTPKMTILTPESSVTNRPNVSQIAVPYVYRRASGRYHLRVRLKGCHTSCTLSLKTTNRPAAMTTAKHLLQTLKVFHLDNPEASWEELRDNLREIAEEALGNPQGEAYGLVLSEVSENLAEIAETMPMGLAQAQAVLMAQRVLTAAQGRHSGDLRALVELLNGDLKGSIGKANQDVGFDSREPVPASICITADAKATFQSLYDAFKAERGGDLSANTLKNWESCTKTIVGQLKDADMAKHTRATFVSLRDALLADGRKPSSVNKIMTHASSVIGWAVATGLIQRDYTKKLHIAKGAESAREAFTQDHLEALRDWAVSNLGDWKASAIALGVATGARIGEIHQLTGSDIYKDNGQWVMDINDKDGKTLKNAFSRRTVPLLGIPEEHLERLSQTQGRLFTQSKSGFDQLTNQMIRDVLDTKTGEGLSFHSLRHSLASDLKAAGVAVGIAQAILGHSSGSLAFDLYGGNAAASRGLMVEALRGIR</sequence>
<dbReference type="InterPro" id="IPR002104">
    <property type="entry name" value="Integrase_catalytic"/>
</dbReference>
<dbReference type="InterPro" id="IPR044068">
    <property type="entry name" value="CB"/>
</dbReference>
<evidence type="ECO:0000313" key="7">
    <source>
        <dbReference type="EMBL" id="BBT40721.1"/>
    </source>
</evidence>
<accession>A0A6S5TBW6</accession>
<evidence type="ECO:0000256" key="4">
    <source>
        <dbReference type="PROSITE-ProRule" id="PRU01248"/>
    </source>
</evidence>
<dbReference type="GO" id="GO:0003677">
    <property type="term" value="F:DNA binding"/>
    <property type="evidence" value="ECO:0007669"/>
    <property type="project" value="UniProtKB-UniRule"/>
</dbReference>
<dbReference type="AlphaFoldDB" id="A0A6S5TBW6"/>
<evidence type="ECO:0000256" key="1">
    <source>
        <dbReference type="ARBA" id="ARBA00022908"/>
    </source>
</evidence>
<dbReference type="Gene3D" id="1.10.443.10">
    <property type="entry name" value="Intergrase catalytic core"/>
    <property type="match status" value="1"/>
</dbReference>
<dbReference type="PANTHER" id="PTHR30349:SF88">
    <property type="entry name" value="BLL1584 PROTEIN"/>
    <property type="match status" value="1"/>
</dbReference>
<gene>
    <name evidence="7" type="ORF">WP8W18C01_30620</name>
</gene>
<evidence type="ECO:0000313" key="8">
    <source>
        <dbReference type="Proteomes" id="UP000515680"/>
    </source>
</evidence>
<dbReference type="GO" id="GO:0006310">
    <property type="term" value="P:DNA recombination"/>
    <property type="evidence" value="ECO:0007669"/>
    <property type="project" value="UniProtKB-KW"/>
</dbReference>
<dbReference type="SUPFAM" id="SSF56349">
    <property type="entry name" value="DNA breaking-rejoining enzymes"/>
    <property type="match status" value="1"/>
</dbReference>
<dbReference type="Gene3D" id="1.10.150.130">
    <property type="match status" value="1"/>
</dbReference>
<dbReference type="PANTHER" id="PTHR30349">
    <property type="entry name" value="PHAGE INTEGRASE-RELATED"/>
    <property type="match status" value="1"/>
</dbReference>
<dbReference type="InterPro" id="IPR013762">
    <property type="entry name" value="Integrase-like_cat_sf"/>
</dbReference>
<dbReference type="Proteomes" id="UP000515680">
    <property type="component" value="Chromosome"/>
</dbReference>
<dbReference type="PROSITE" id="PS51900">
    <property type="entry name" value="CB"/>
    <property type="match status" value="1"/>
</dbReference>